<protein>
    <recommendedName>
        <fullName evidence="5">FAD-binding domain-containing protein</fullName>
    </recommendedName>
</protein>
<sequence>MTDTLSGGGVGGLILAVALSRYPDVEVYVYERAGTSSEVGAGVIIMLRQLRYYDLSRAPSHFEVSDFVKVATRRGIISLTSLPEVMLLHRADFLNVPLDDLGDNIKTYTPKRLVSDRPSQESDAQQRTDQGIPSFRPRHCDVQNFEFEEESNFHLPVVLRTVKQLHSSSKAPKLPSTRLPETSCSLRPFALMVGVVPVQALVIPDTSVRSINIGMAPPRNNAITKVTVLFFTSAKRALPRASAVYSPLALISPCIARASTACGSVSNEVFGKCHPFHPIPPYAMSLNISEGQEVATAIHWSGSPDTQRTLWNIIVTCLLTIFACVYTAIHPNLPSPYDSQRQIMRRSIATMAVAVFAPELIVAWAARQFITACSFAKAMNDSLEDLDLGDRERLQLPMLREPVDCEAQGYKATKTCSKTNKLFKQIIDTPVQSLRRYVDRQFPVLAMFTHPASPWTATHGFYACMGGFMVYYKSQPWSAITPSKLREHLLNGSIGPIETTEKDINDCSKGNVLSKGLVVLQVIWFIVQLAARHINGLAITQIEIGTMASALLCVATYALWWHKPLNVRQPRRLDWRLDEVPPRDLHVGVCGMADNVLMDEYLSSLSLPAKWVASLRFNSLKLIGYSIGNQRFRIETLGGDEIIMSGISSFTQGEPSLFLMIGFLGSVSFGLVHVSAWWFQFPTRVEQILWWTSSLVILFSGPIMVCVGAVFTELIDAIVAVFFVYILARAAIIAIMFTSLRSLPSSAYVTIEWAELLPHL</sequence>
<dbReference type="KEGG" id="cput:CONPUDRAFT_76794"/>
<keyword evidence="2" id="KW-0472">Membrane</keyword>
<organism evidence="3 4">
    <name type="scientific">Coniophora puteana (strain RWD-64-598)</name>
    <name type="common">Brown rot fungus</name>
    <dbReference type="NCBI Taxonomy" id="741705"/>
    <lineage>
        <taxon>Eukaryota</taxon>
        <taxon>Fungi</taxon>
        <taxon>Dikarya</taxon>
        <taxon>Basidiomycota</taxon>
        <taxon>Agaricomycotina</taxon>
        <taxon>Agaricomycetes</taxon>
        <taxon>Agaricomycetidae</taxon>
        <taxon>Boletales</taxon>
        <taxon>Coniophorineae</taxon>
        <taxon>Coniophoraceae</taxon>
        <taxon>Coniophora</taxon>
    </lineage>
</organism>
<dbReference type="RefSeq" id="XP_007773673.1">
    <property type="nucleotide sequence ID" value="XM_007775483.1"/>
</dbReference>
<feature type="transmembrane region" description="Helical" evidence="2">
    <location>
        <begin position="688"/>
        <end position="711"/>
    </location>
</feature>
<dbReference type="GeneID" id="19209531"/>
<evidence type="ECO:0000313" key="3">
    <source>
        <dbReference type="EMBL" id="EIW76453.1"/>
    </source>
</evidence>
<evidence type="ECO:0000256" key="2">
    <source>
        <dbReference type="SAM" id="Phobius"/>
    </source>
</evidence>
<feature type="transmembrane region" description="Helical" evidence="2">
    <location>
        <begin position="717"/>
        <end position="737"/>
    </location>
</feature>
<reference evidence="4" key="1">
    <citation type="journal article" date="2012" name="Science">
        <title>The Paleozoic origin of enzymatic lignin decomposition reconstructed from 31 fungal genomes.</title>
        <authorList>
            <person name="Floudas D."/>
            <person name="Binder M."/>
            <person name="Riley R."/>
            <person name="Barry K."/>
            <person name="Blanchette R.A."/>
            <person name="Henrissat B."/>
            <person name="Martinez A.T."/>
            <person name="Otillar R."/>
            <person name="Spatafora J.W."/>
            <person name="Yadav J.S."/>
            <person name="Aerts A."/>
            <person name="Benoit I."/>
            <person name="Boyd A."/>
            <person name="Carlson A."/>
            <person name="Copeland A."/>
            <person name="Coutinho P.M."/>
            <person name="de Vries R.P."/>
            <person name="Ferreira P."/>
            <person name="Findley K."/>
            <person name="Foster B."/>
            <person name="Gaskell J."/>
            <person name="Glotzer D."/>
            <person name="Gorecki P."/>
            <person name="Heitman J."/>
            <person name="Hesse C."/>
            <person name="Hori C."/>
            <person name="Igarashi K."/>
            <person name="Jurgens J.A."/>
            <person name="Kallen N."/>
            <person name="Kersten P."/>
            <person name="Kohler A."/>
            <person name="Kuees U."/>
            <person name="Kumar T.K.A."/>
            <person name="Kuo A."/>
            <person name="LaButti K."/>
            <person name="Larrondo L.F."/>
            <person name="Lindquist E."/>
            <person name="Ling A."/>
            <person name="Lombard V."/>
            <person name="Lucas S."/>
            <person name="Lundell T."/>
            <person name="Martin R."/>
            <person name="McLaughlin D.J."/>
            <person name="Morgenstern I."/>
            <person name="Morin E."/>
            <person name="Murat C."/>
            <person name="Nagy L.G."/>
            <person name="Nolan M."/>
            <person name="Ohm R.A."/>
            <person name="Patyshakuliyeva A."/>
            <person name="Rokas A."/>
            <person name="Ruiz-Duenas F.J."/>
            <person name="Sabat G."/>
            <person name="Salamov A."/>
            <person name="Samejima M."/>
            <person name="Schmutz J."/>
            <person name="Slot J.C."/>
            <person name="St John F."/>
            <person name="Stenlid J."/>
            <person name="Sun H."/>
            <person name="Sun S."/>
            <person name="Syed K."/>
            <person name="Tsang A."/>
            <person name="Wiebenga A."/>
            <person name="Young D."/>
            <person name="Pisabarro A."/>
            <person name="Eastwood D.C."/>
            <person name="Martin F."/>
            <person name="Cullen D."/>
            <person name="Grigoriev I.V."/>
            <person name="Hibbett D.S."/>
        </authorList>
    </citation>
    <scope>NUCLEOTIDE SEQUENCE [LARGE SCALE GENOMIC DNA]</scope>
    <source>
        <strain evidence="4">RWD-64-598 SS2</strain>
    </source>
</reference>
<gene>
    <name evidence="3" type="ORF">CONPUDRAFT_76794</name>
</gene>
<feature type="compositionally biased region" description="Basic and acidic residues" evidence="1">
    <location>
        <begin position="113"/>
        <end position="126"/>
    </location>
</feature>
<dbReference type="EMBL" id="JH711586">
    <property type="protein sequence ID" value="EIW76453.1"/>
    <property type="molecule type" value="Genomic_DNA"/>
</dbReference>
<dbReference type="InterPro" id="IPR036188">
    <property type="entry name" value="FAD/NAD-bd_sf"/>
</dbReference>
<feature type="transmembrane region" description="Helical" evidence="2">
    <location>
        <begin position="310"/>
        <end position="328"/>
    </location>
</feature>
<name>A0A5M3MBK0_CONPW</name>
<dbReference type="Proteomes" id="UP000053558">
    <property type="component" value="Unassembled WGS sequence"/>
</dbReference>
<evidence type="ECO:0008006" key="5">
    <source>
        <dbReference type="Google" id="ProtNLM"/>
    </source>
</evidence>
<keyword evidence="2" id="KW-0812">Transmembrane</keyword>
<feature type="transmembrane region" description="Helical" evidence="2">
    <location>
        <begin position="512"/>
        <end position="530"/>
    </location>
</feature>
<accession>A0A5M3MBK0</accession>
<evidence type="ECO:0000256" key="1">
    <source>
        <dbReference type="SAM" id="MobiDB-lite"/>
    </source>
</evidence>
<comment type="caution">
    <text evidence="3">The sequence shown here is derived from an EMBL/GenBank/DDBJ whole genome shotgun (WGS) entry which is preliminary data.</text>
</comment>
<keyword evidence="2" id="KW-1133">Transmembrane helix</keyword>
<dbReference type="AlphaFoldDB" id="A0A5M3MBK0"/>
<proteinExistence type="predicted"/>
<keyword evidence="4" id="KW-1185">Reference proteome</keyword>
<dbReference type="OrthoDB" id="9451547at2759"/>
<dbReference type="PANTHER" id="PTHR35043:SF7">
    <property type="entry name" value="TRANSCRIPTION FACTOR DOMAIN-CONTAINING PROTEIN"/>
    <property type="match status" value="1"/>
</dbReference>
<feature type="transmembrane region" description="Helical" evidence="2">
    <location>
        <begin position="542"/>
        <end position="561"/>
    </location>
</feature>
<dbReference type="SUPFAM" id="SSF51905">
    <property type="entry name" value="FAD/NAD(P)-binding domain"/>
    <property type="match status" value="1"/>
</dbReference>
<feature type="transmembrane region" description="Helical" evidence="2">
    <location>
        <begin position="348"/>
        <end position="366"/>
    </location>
</feature>
<feature type="region of interest" description="Disordered" evidence="1">
    <location>
        <begin position="111"/>
        <end position="135"/>
    </location>
</feature>
<feature type="transmembrane region" description="Helical" evidence="2">
    <location>
        <begin position="657"/>
        <end position="679"/>
    </location>
</feature>
<dbReference type="PANTHER" id="PTHR35043">
    <property type="entry name" value="TRANSCRIPTION FACTOR DOMAIN-CONTAINING PROTEIN"/>
    <property type="match status" value="1"/>
</dbReference>
<evidence type="ECO:0000313" key="4">
    <source>
        <dbReference type="Proteomes" id="UP000053558"/>
    </source>
</evidence>
<dbReference type="Gene3D" id="3.50.50.60">
    <property type="entry name" value="FAD/NAD(P)-binding domain"/>
    <property type="match status" value="1"/>
</dbReference>